<dbReference type="KEGG" id="gau:GAU_1949"/>
<comment type="subcellular location">
    <subcellularLocation>
        <location evidence="3">Cytoplasm</location>
    </subcellularLocation>
</comment>
<comment type="function">
    <text evidence="3">Acetylates the N-terminal alanine of ribosomal protein bS18.</text>
</comment>
<evidence type="ECO:0000256" key="1">
    <source>
        <dbReference type="ARBA" id="ARBA00022679"/>
    </source>
</evidence>
<reference evidence="6" key="1">
    <citation type="submission" date="2006-03" db="EMBL/GenBank/DDBJ databases">
        <title>Complete genome sequence of Gemmatimonas aurantiaca T-27 that represents a novel phylum Gemmatimonadetes.</title>
        <authorList>
            <person name="Takasaki K."/>
            <person name="Ichikawa N."/>
            <person name="Miura H."/>
            <person name="Matsushita S."/>
            <person name="Watanabe Y."/>
            <person name="Oguchi A."/>
            <person name="Ankai A."/>
            <person name="Yashiro I."/>
            <person name="Takahashi M."/>
            <person name="Terui Y."/>
            <person name="Fukui S."/>
            <person name="Yokoyama H."/>
            <person name="Tanikawa S."/>
            <person name="Hanada S."/>
            <person name="Kamagata Y."/>
            <person name="Fujita N."/>
        </authorList>
    </citation>
    <scope>NUCLEOTIDE SEQUENCE [LARGE SCALE GENOMIC DNA]</scope>
    <source>
        <strain evidence="6">T-27 / DSM 14586 / JCM 11422 / NBRC 100505</strain>
    </source>
</reference>
<comment type="catalytic activity">
    <reaction evidence="3">
        <text>N-terminal L-alanyl-[ribosomal protein bS18] + acetyl-CoA = N-terminal N(alpha)-acetyl-L-alanyl-[ribosomal protein bS18] + CoA + H(+)</text>
        <dbReference type="Rhea" id="RHEA:43756"/>
        <dbReference type="Rhea" id="RHEA-COMP:10676"/>
        <dbReference type="Rhea" id="RHEA-COMP:10677"/>
        <dbReference type="ChEBI" id="CHEBI:15378"/>
        <dbReference type="ChEBI" id="CHEBI:57287"/>
        <dbReference type="ChEBI" id="CHEBI:57288"/>
        <dbReference type="ChEBI" id="CHEBI:64718"/>
        <dbReference type="ChEBI" id="CHEBI:83683"/>
        <dbReference type="EC" id="2.3.1.266"/>
    </reaction>
</comment>
<dbReference type="GO" id="GO:0005737">
    <property type="term" value="C:cytoplasm"/>
    <property type="evidence" value="ECO:0007669"/>
    <property type="project" value="UniProtKB-SubCell"/>
</dbReference>
<evidence type="ECO:0000256" key="2">
    <source>
        <dbReference type="ARBA" id="ARBA00023315"/>
    </source>
</evidence>
<dbReference type="EC" id="2.3.1.266" evidence="3"/>
<organism evidence="5 6">
    <name type="scientific">Gemmatimonas aurantiaca (strain DSM 14586 / JCM 11422 / NBRC 100505 / T-27)</name>
    <dbReference type="NCBI Taxonomy" id="379066"/>
    <lineage>
        <taxon>Bacteria</taxon>
        <taxon>Pseudomonadati</taxon>
        <taxon>Gemmatimonadota</taxon>
        <taxon>Gemmatimonadia</taxon>
        <taxon>Gemmatimonadales</taxon>
        <taxon>Gemmatimonadaceae</taxon>
        <taxon>Gemmatimonas</taxon>
    </lineage>
</organism>
<dbReference type="Pfam" id="PF00583">
    <property type="entry name" value="Acetyltransf_1"/>
    <property type="match status" value="1"/>
</dbReference>
<proteinExistence type="inferred from homology"/>
<dbReference type="InterPro" id="IPR016181">
    <property type="entry name" value="Acyl_CoA_acyltransferase"/>
</dbReference>
<feature type="domain" description="N-acetyltransferase" evidence="4">
    <location>
        <begin position="1"/>
        <end position="141"/>
    </location>
</feature>
<dbReference type="eggNOG" id="COG0456">
    <property type="taxonomic scope" value="Bacteria"/>
</dbReference>
<dbReference type="STRING" id="379066.GAU_1949"/>
<dbReference type="InterPro" id="IPR050832">
    <property type="entry name" value="Bact_Acetyltransf"/>
</dbReference>
<evidence type="ECO:0000313" key="5">
    <source>
        <dbReference type="EMBL" id="BAH38991.1"/>
    </source>
</evidence>
<dbReference type="NCBIfam" id="TIGR01575">
    <property type="entry name" value="rimI"/>
    <property type="match status" value="1"/>
</dbReference>
<dbReference type="CDD" id="cd04301">
    <property type="entry name" value="NAT_SF"/>
    <property type="match status" value="1"/>
</dbReference>
<name>C1A4G6_GEMAT</name>
<dbReference type="Gene3D" id="3.40.630.30">
    <property type="match status" value="1"/>
</dbReference>
<keyword evidence="6" id="KW-1185">Reference proteome</keyword>
<dbReference type="InterPro" id="IPR006464">
    <property type="entry name" value="AcTrfase_RimI/Ard1"/>
</dbReference>
<evidence type="ECO:0000259" key="4">
    <source>
        <dbReference type="PROSITE" id="PS51186"/>
    </source>
</evidence>
<evidence type="ECO:0000256" key="3">
    <source>
        <dbReference type="RuleBase" id="RU363094"/>
    </source>
</evidence>
<sequence length="152" mass="16669">MSPDDVDVVSGIEARSFSDPWPPNAFTVLLRRAHARLRVAVDAQGSVVGYCALLIALDEREVANICVDPSVRGKGVAGVLLDEALASADETLASAVFLEVRESNTPARRLYAARGFRMVGRRRGYYQHPDEDALVLRRDRPRTSLDTESLMG</sequence>
<evidence type="ECO:0000313" key="6">
    <source>
        <dbReference type="Proteomes" id="UP000002209"/>
    </source>
</evidence>
<dbReference type="Proteomes" id="UP000002209">
    <property type="component" value="Chromosome"/>
</dbReference>
<dbReference type="HOGENOM" id="CLU_013985_23_2_0"/>
<keyword evidence="1 5" id="KW-0808">Transferase</keyword>
<gene>
    <name evidence="5" type="ordered locus">GAU_1949</name>
</gene>
<dbReference type="RefSeq" id="WP_012683438.1">
    <property type="nucleotide sequence ID" value="NC_012489.1"/>
</dbReference>
<dbReference type="InterPro" id="IPR000182">
    <property type="entry name" value="GNAT_dom"/>
</dbReference>
<dbReference type="SUPFAM" id="SSF55729">
    <property type="entry name" value="Acyl-CoA N-acyltransferases (Nat)"/>
    <property type="match status" value="1"/>
</dbReference>
<dbReference type="GO" id="GO:0008999">
    <property type="term" value="F:protein-N-terminal-alanine acetyltransferase activity"/>
    <property type="evidence" value="ECO:0007669"/>
    <property type="project" value="UniProtKB-EC"/>
</dbReference>
<dbReference type="EMBL" id="AP009153">
    <property type="protein sequence ID" value="BAH38991.1"/>
    <property type="molecule type" value="Genomic_DNA"/>
</dbReference>
<accession>C1A4G6</accession>
<dbReference type="AlphaFoldDB" id="C1A4G6"/>
<dbReference type="PANTHER" id="PTHR43877">
    <property type="entry name" value="AMINOALKYLPHOSPHONATE N-ACETYLTRANSFERASE-RELATED-RELATED"/>
    <property type="match status" value="1"/>
</dbReference>
<keyword evidence="3" id="KW-0963">Cytoplasm</keyword>
<keyword evidence="2" id="KW-0012">Acyltransferase</keyword>
<dbReference type="PANTHER" id="PTHR43877:SF2">
    <property type="entry name" value="AMINOALKYLPHOSPHONATE N-ACETYLTRANSFERASE-RELATED"/>
    <property type="match status" value="1"/>
</dbReference>
<comment type="similarity">
    <text evidence="3">Belongs to the acetyltransferase family. RimI subfamily.</text>
</comment>
<dbReference type="PROSITE" id="PS51186">
    <property type="entry name" value="GNAT"/>
    <property type="match status" value="1"/>
</dbReference>
<protein>
    <recommendedName>
        <fullName evidence="3">[Ribosomal protein bS18]-alanine N-acetyltransferase</fullName>
        <ecNumber evidence="3">2.3.1.266</ecNumber>
    </recommendedName>
</protein>